<organism evidence="1 2">
    <name type="scientific">Kwoniella mangroviensis CBS 10435</name>
    <dbReference type="NCBI Taxonomy" id="1331196"/>
    <lineage>
        <taxon>Eukaryota</taxon>
        <taxon>Fungi</taxon>
        <taxon>Dikarya</taxon>
        <taxon>Basidiomycota</taxon>
        <taxon>Agaricomycotina</taxon>
        <taxon>Tremellomycetes</taxon>
        <taxon>Tremellales</taxon>
        <taxon>Cryptococcaceae</taxon>
        <taxon>Kwoniella</taxon>
    </lineage>
</organism>
<name>A0A1B9IRV0_9TREE</name>
<accession>A0A1B9IRV0</accession>
<protein>
    <submittedName>
        <fullName evidence="1">Uncharacterized protein</fullName>
    </submittedName>
</protein>
<dbReference type="EMBL" id="KI669462">
    <property type="protein sequence ID" value="OCF58154.1"/>
    <property type="molecule type" value="Genomic_DNA"/>
</dbReference>
<reference evidence="1 2" key="1">
    <citation type="submission" date="2013-07" db="EMBL/GenBank/DDBJ databases">
        <title>The Genome Sequence of Kwoniella mangroviensis CBS10435.</title>
        <authorList>
            <consortium name="The Broad Institute Genome Sequencing Platform"/>
            <person name="Cuomo C."/>
            <person name="Litvintseva A."/>
            <person name="Chen Y."/>
            <person name="Heitman J."/>
            <person name="Sun S."/>
            <person name="Springer D."/>
            <person name="Dromer F."/>
            <person name="Young S.K."/>
            <person name="Zeng Q."/>
            <person name="Gargeya S."/>
            <person name="Fitzgerald M."/>
            <person name="Abouelleil A."/>
            <person name="Alvarado L."/>
            <person name="Berlin A.M."/>
            <person name="Chapman S.B."/>
            <person name="Dewar J."/>
            <person name="Goldberg J."/>
            <person name="Griggs A."/>
            <person name="Gujja S."/>
            <person name="Hansen M."/>
            <person name="Howarth C."/>
            <person name="Imamovic A."/>
            <person name="Larimer J."/>
            <person name="McCowan C."/>
            <person name="Murphy C."/>
            <person name="Pearson M."/>
            <person name="Priest M."/>
            <person name="Roberts A."/>
            <person name="Saif S."/>
            <person name="Shea T."/>
            <person name="Sykes S."/>
            <person name="Wortman J."/>
            <person name="Nusbaum C."/>
            <person name="Birren B."/>
        </authorList>
    </citation>
    <scope>NUCLEOTIDE SEQUENCE [LARGE SCALE GENOMIC DNA]</scope>
    <source>
        <strain evidence="1 2">CBS 10435</strain>
    </source>
</reference>
<evidence type="ECO:0000313" key="2">
    <source>
        <dbReference type="Proteomes" id="UP000092583"/>
    </source>
</evidence>
<gene>
    <name evidence="1" type="ORF">L486_04184</name>
</gene>
<proteinExistence type="predicted"/>
<dbReference type="OrthoDB" id="10386684at2759"/>
<reference evidence="2" key="2">
    <citation type="submission" date="2013-12" db="EMBL/GenBank/DDBJ databases">
        <title>Evolution of pathogenesis and genome organization in the Tremellales.</title>
        <authorList>
            <person name="Cuomo C."/>
            <person name="Litvintseva A."/>
            <person name="Heitman J."/>
            <person name="Chen Y."/>
            <person name="Sun S."/>
            <person name="Springer D."/>
            <person name="Dromer F."/>
            <person name="Young S."/>
            <person name="Zeng Q."/>
            <person name="Chapman S."/>
            <person name="Gujja S."/>
            <person name="Saif S."/>
            <person name="Birren B."/>
        </authorList>
    </citation>
    <scope>NUCLEOTIDE SEQUENCE [LARGE SCALE GENOMIC DNA]</scope>
    <source>
        <strain evidence="2">CBS 10435</strain>
    </source>
</reference>
<dbReference type="AlphaFoldDB" id="A0A1B9IRV0"/>
<sequence length="359" mass="40687">MTPTIQDRTEEDHGTCHTLSTPDGTHLTYDTYSHLLSVLLAQDDIPTLINLQLCSKSHYTVITPYLYRHLTLDEKCIDELLGQALRWSEGEGYQLFRSVRFGSTLIPHDDIKDILDLSAGTDTFDIDEFYGLPTSLQPLVTLLGHYRNFTGQYLFPSLQSIACVGTPDSPLELGEIWTLLSKLSAPTIVCFKHTEPFLYSNTTFASLDSFTGPVENISVHSAMPNWIPRSYSHPNCRINISYAESSCEERCDRKKYHPGKSCKERNKEEIAKWLVAGPKSNEERWKGNWSVHTGYSHTLQDLHDIKRICIEQIEGLEAGGETFRGKGWTGTSILNARLFVQGIRWVQEAEACRCCNEFI</sequence>
<keyword evidence="2" id="KW-1185">Reference proteome</keyword>
<evidence type="ECO:0000313" key="1">
    <source>
        <dbReference type="EMBL" id="OCF58154.1"/>
    </source>
</evidence>
<dbReference type="Proteomes" id="UP000092583">
    <property type="component" value="Unassembled WGS sequence"/>
</dbReference>